<keyword evidence="9" id="KW-0862">Zinc</keyword>
<evidence type="ECO:0000256" key="9">
    <source>
        <dbReference type="ARBA" id="ARBA00022833"/>
    </source>
</evidence>
<dbReference type="SMART" id="SM00184">
    <property type="entry name" value="RING"/>
    <property type="match status" value="1"/>
</dbReference>
<dbReference type="InterPro" id="IPR001841">
    <property type="entry name" value="Znf_RING"/>
</dbReference>
<dbReference type="InterPro" id="IPR018957">
    <property type="entry name" value="Znf_C3HC4_RING-type"/>
</dbReference>
<organism evidence="14 15">
    <name type="scientific">Heterodera schachtii</name>
    <name type="common">Sugarbeet cyst nematode worm</name>
    <name type="synonym">Tylenchus schachtii</name>
    <dbReference type="NCBI Taxonomy" id="97005"/>
    <lineage>
        <taxon>Eukaryota</taxon>
        <taxon>Metazoa</taxon>
        <taxon>Ecdysozoa</taxon>
        <taxon>Nematoda</taxon>
        <taxon>Chromadorea</taxon>
        <taxon>Rhabditida</taxon>
        <taxon>Tylenchina</taxon>
        <taxon>Tylenchomorpha</taxon>
        <taxon>Tylenchoidea</taxon>
        <taxon>Heteroderidae</taxon>
        <taxon>Heteroderinae</taxon>
        <taxon>Heterodera</taxon>
    </lineage>
</organism>
<dbReference type="EMBL" id="JBICCN010000361">
    <property type="protein sequence ID" value="KAL3073747.1"/>
    <property type="molecule type" value="Genomic_DNA"/>
</dbReference>
<feature type="region of interest" description="Disordered" evidence="12">
    <location>
        <begin position="1"/>
        <end position="48"/>
    </location>
</feature>
<comment type="subcellular location">
    <subcellularLocation>
        <location evidence="2">Endomembrane system</location>
    </subcellularLocation>
</comment>
<feature type="compositionally biased region" description="Basic and acidic residues" evidence="12">
    <location>
        <begin position="111"/>
        <end position="120"/>
    </location>
</feature>
<feature type="region of interest" description="Disordered" evidence="12">
    <location>
        <begin position="104"/>
        <end position="133"/>
    </location>
</feature>
<sequence>MNSSEETTENVGLGGNKDERQTTSKDETDESNSENQRNEQRQRQMDSEKEDSRFECNICLDMAKDAMCGHLFCWPCLFQWMDTRPYRQLCPVCKSAISKDKVIPLYGRGGGDSDPREKIPPRPQGQRTEETNQGFPGMFHWGGDNGGHGGGGVQFSLGIGVFPISFFASFFNTNFGGADRRPDPLRQLLQQKIPAMFIHPQFKTDVLNPLNIDQIIDFEVQNLSCGELQRVGG</sequence>
<evidence type="ECO:0000256" key="1">
    <source>
        <dbReference type="ARBA" id="ARBA00000900"/>
    </source>
</evidence>
<dbReference type="PROSITE" id="PS50089">
    <property type="entry name" value="ZF_RING_2"/>
    <property type="match status" value="1"/>
</dbReference>
<comment type="catalytic activity">
    <reaction evidence="1">
        <text>S-ubiquitinyl-[E2 ubiquitin-conjugating enzyme]-L-cysteine + [acceptor protein]-L-lysine = [E2 ubiquitin-conjugating enzyme]-L-cysteine + N(6)-ubiquitinyl-[acceptor protein]-L-lysine.</text>
        <dbReference type="EC" id="2.3.2.27"/>
    </reaction>
</comment>
<dbReference type="AlphaFoldDB" id="A0ABD2I0N5"/>
<dbReference type="GO" id="GO:0061630">
    <property type="term" value="F:ubiquitin protein ligase activity"/>
    <property type="evidence" value="ECO:0007669"/>
    <property type="project" value="UniProtKB-EC"/>
</dbReference>
<feature type="compositionally biased region" description="Basic and acidic residues" evidence="12">
    <location>
        <begin position="16"/>
        <end position="26"/>
    </location>
</feature>
<evidence type="ECO:0000256" key="12">
    <source>
        <dbReference type="SAM" id="MobiDB-lite"/>
    </source>
</evidence>
<dbReference type="PROSITE" id="PS00518">
    <property type="entry name" value="ZF_RING_1"/>
    <property type="match status" value="1"/>
</dbReference>
<accession>A0ABD2I0N5</accession>
<evidence type="ECO:0000256" key="11">
    <source>
        <dbReference type="PROSITE-ProRule" id="PRU00175"/>
    </source>
</evidence>
<dbReference type="PANTHER" id="PTHR12313">
    <property type="entry name" value="E3 UBIQUITIN-PROTEIN LIGASE RNF5-RELATED"/>
    <property type="match status" value="1"/>
</dbReference>
<evidence type="ECO:0000313" key="15">
    <source>
        <dbReference type="Proteomes" id="UP001620645"/>
    </source>
</evidence>
<dbReference type="Proteomes" id="UP001620645">
    <property type="component" value="Unassembled WGS sequence"/>
</dbReference>
<comment type="caution">
    <text evidence="14">The sequence shown here is derived from an EMBL/GenBank/DDBJ whole genome shotgun (WGS) entry which is preliminary data.</text>
</comment>
<keyword evidence="7 11" id="KW-0863">Zinc-finger</keyword>
<name>A0ABD2I0N5_HETSC</name>
<gene>
    <name evidence="14" type="ORF">niasHS_015489</name>
</gene>
<feature type="compositionally biased region" description="Basic and acidic residues" evidence="12">
    <location>
        <begin position="36"/>
        <end position="48"/>
    </location>
</feature>
<keyword evidence="15" id="KW-1185">Reference proteome</keyword>
<dbReference type="SUPFAM" id="SSF57850">
    <property type="entry name" value="RING/U-box"/>
    <property type="match status" value="1"/>
</dbReference>
<dbReference type="GO" id="GO:0005737">
    <property type="term" value="C:cytoplasm"/>
    <property type="evidence" value="ECO:0007669"/>
    <property type="project" value="UniProtKB-ARBA"/>
</dbReference>
<dbReference type="FunFam" id="3.30.40.10:FF:000062">
    <property type="entry name" value="E3 ubiquitin-protein ligase RNF185"/>
    <property type="match status" value="1"/>
</dbReference>
<protein>
    <recommendedName>
        <fullName evidence="4">RING-type E3 ubiquitin transferase</fullName>
        <ecNumber evidence="4">2.3.2.27</ecNumber>
    </recommendedName>
</protein>
<keyword evidence="10" id="KW-0472">Membrane</keyword>
<dbReference type="Gene3D" id="3.30.40.10">
    <property type="entry name" value="Zinc/RING finger domain, C3HC4 (zinc finger)"/>
    <property type="match status" value="1"/>
</dbReference>
<evidence type="ECO:0000313" key="14">
    <source>
        <dbReference type="EMBL" id="KAL3073747.1"/>
    </source>
</evidence>
<dbReference type="InterPro" id="IPR045103">
    <property type="entry name" value="RNF5/RNF185-like"/>
</dbReference>
<dbReference type="Pfam" id="PF00097">
    <property type="entry name" value="zf-C3HC4"/>
    <property type="match status" value="1"/>
</dbReference>
<evidence type="ECO:0000256" key="8">
    <source>
        <dbReference type="ARBA" id="ARBA00022786"/>
    </source>
</evidence>
<evidence type="ECO:0000256" key="4">
    <source>
        <dbReference type="ARBA" id="ARBA00012483"/>
    </source>
</evidence>
<dbReference type="GO" id="GO:0012505">
    <property type="term" value="C:endomembrane system"/>
    <property type="evidence" value="ECO:0007669"/>
    <property type="project" value="UniProtKB-SubCell"/>
</dbReference>
<keyword evidence="5" id="KW-0808">Transferase</keyword>
<evidence type="ECO:0000256" key="5">
    <source>
        <dbReference type="ARBA" id="ARBA00022679"/>
    </source>
</evidence>
<evidence type="ECO:0000256" key="6">
    <source>
        <dbReference type="ARBA" id="ARBA00022723"/>
    </source>
</evidence>
<comment type="pathway">
    <text evidence="3">Protein modification; protein ubiquitination.</text>
</comment>
<dbReference type="InterPro" id="IPR013083">
    <property type="entry name" value="Znf_RING/FYVE/PHD"/>
</dbReference>
<feature type="domain" description="RING-type" evidence="13">
    <location>
        <begin position="56"/>
        <end position="94"/>
    </location>
</feature>
<keyword evidence="8" id="KW-0833">Ubl conjugation pathway</keyword>
<reference evidence="14 15" key="1">
    <citation type="submission" date="2024-10" db="EMBL/GenBank/DDBJ databases">
        <authorList>
            <person name="Kim D."/>
        </authorList>
    </citation>
    <scope>NUCLEOTIDE SEQUENCE [LARGE SCALE GENOMIC DNA]</scope>
    <source>
        <strain evidence="14">Taebaek</strain>
    </source>
</reference>
<evidence type="ECO:0000256" key="7">
    <source>
        <dbReference type="ARBA" id="ARBA00022771"/>
    </source>
</evidence>
<proteinExistence type="predicted"/>
<evidence type="ECO:0000256" key="2">
    <source>
        <dbReference type="ARBA" id="ARBA00004308"/>
    </source>
</evidence>
<dbReference type="InterPro" id="IPR017907">
    <property type="entry name" value="Znf_RING_CS"/>
</dbReference>
<dbReference type="GO" id="GO:0008270">
    <property type="term" value="F:zinc ion binding"/>
    <property type="evidence" value="ECO:0007669"/>
    <property type="project" value="UniProtKB-KW"/>
</dbReference>
<evidence type="ECO:0000256" key="3">
    <source>
        <dbReference type="ARBA" id="ARBA00004906"/>
    </source>
</evidence>
<evidence type="ECO:0000259" key="13">
    <source>
        <dbReference type="PROSITE" id="PS50089"/>
    </source>
</evidence>
<dbReference type="EC" id="2.3.2.27" evidence="4"/>
<keyword evidence="6" id="KW-0479">Metal-binding</keyword>
<evidence type="ECO:0000256" key="10">
    <source>
        <dbReference type="ARBA" id="ARBA00023136"/>
    </source>
</evidence>